<evidence type="ECO:0000313" key="2">
    <source>
        <dbReference type="WBParaSite" id="JU765_v2.g13167.t1"/>
    </source>
</evidence>
<protein>
    <submittedName>
        <fullName evidence="2">Peptidase S74 domain-containing protein</fullName>
    </submittedName>
</protein>
<accession>A0AC34Q5E5</accession>
<name>A0AC34Q5E5_9BILA</name>
<sequence length="471" mass="52702">MGNVVSTGTHTRPSDRRVKEDIVDINTKDAINRLAQVRVVEYAYKPEIAKEWGLDESSRHRVGVIAQELAQVIPDAVRDNGEFLTVDDTRIFYDTVAAAQELYRLTGNLECKIDQVEKISAKLARFAKNKNKMGSMASGLSDLSTFLGRGEDGKSLSYSRASLASTATTCTEKSRGKRRSTRNNQNEGSLCNSRFTQLTIVSLVVIMALCLLAMCTLYVLDWYNRNYVYSTHIPIMTVPGNGPDAVGNIIQLTNNVPLSWIPPTQPFAPILASVCGLRNQCPQHCCMGTPKFSSDDELGMDNTTASIISKSSDLLPPAINLLNKDVKMQILNLNVSLDQRFCVENSCKPKTGRYNLYVPISPFLPTIPLHIRFYVKEDKYVDNCGSLRDFVHKPCQYEKDSVNIGISKEPTAYMMGENTFELSVGNFMQSAYRFRVGFTTESCNMSEDQQGRSFEEYNIVFYRKCSTNSTL</sequence>
<dbReference type="WBParaSite" id="JU765_v2.g13167.t1">
    <property type="protein sequence ID" value="JU765_v2.g13167.t1"/>
    <property type="gene ID" value="JU765_v2.g13167"/>
</dbReference>
<evidence type="ECO:0000313" key="1">
    <source>
        <dbReference type="Proteomes" id="UP000887576"/>
    </source>
</evidence>
<dbReference type="Proteomes" id="UP000887576">
    <property type="component" value="Unplaced"/>
</dbReference>
<reference evidence="2" key="1">
    <citation type="submission" date="2022-11" db="UniProtKB">
        <authorList>
            <consortium name="WormBaseParasite"/>
        </authorList>
    </citation>
    <scope>IDENTIFICATION</scope>
</reference>
<organism evidence="1 2">
    <name type="scientific">Panagrolaimus sp. JU765</name>
    <dbReference type="NCBI Taxonomy" id="591449"/>
    <lineage>
        <taxon>Eukaryota</taxon>
        <taxon>Metazoa</taxon>
        <taxon>Ecdysozoa</taxon>
        <taxon>Nematoda</taxon>
        <taxon>Chromadorea</taxon>
        <taxon>Rhabditida</taxon>
        <taxon>Tylenchina</taxon>
        <taxon>Panagrolaimomorpha</taxon>
        <taxon>Panagrolaimoidea</taxon>
        <taxon>Panagrolaimidae</taxon>
        <taxon>Panagrolaimus</taxon>
    </lineage>
</organism>
<proteinExistence type="predicted"/>